<dbReference type="GO" id="GO:0008360">
    <property type="term" value="P:regulation of cell shape"/>
    <property type="evidence" value="ECO:0007669"/>
    <property type="project" value="InterPro"/>
</dbReference>
<name>A0A1A8MGT9_9TELE</name>
<dbReference type="AlphaFoldDB" id="A0A1A8MGT9"/>
<evidence type="ECO:0000256" key="1">
    <source>
        <dbReference type="SAM" id="MobiDB-lite"/>
    </source>
</evidence>
<dbReference type="GO" id="GO:0007015">
    <property type="term" value="P:actin filament organization"/>
    <property type="evidence" value="ECO:0007669"/>
    <property type="project" value="InterPro"/>
</dbReference>
<feature type="region of interest" description="Disordered" evidence="1">
    <location>
        <begin position="88"/>
        <end position="137"/>
    </location>
</feature>
<feature type="region of interest" description="Disordered" evidence="1">
    <location>
        <begin position="165"/>
        <end position="234"/>
    </location>
</feature>
<evidence type="ECO:0008006" key="3">
    <source>
        <dbReference type="Google" id="ProtNLM"/>
    </source>
</evidence>
<dbReference type="InterPro" id="IPR008954">
    <property type="entry name" value="Moesin_tail_sf"/>
</dbReference>
<reference evidence="2" key="1">
    <citation type="submission" date="2016-05" db="EMBL/GenBank/DDBJ databases">
        <authorList>
            <person name="Lavstsen T."/>
            <person name="Jespersen J.S."/>
        </authorList>
    </citation>
    <scope>NUCLEOTIDE SEQUENCE</scope>
    <source>
        <tissue evidence="2">Brain</tissue>
    </source>
</reference>
<feature type="compositionally biased region" description="Basic residues" evidence="1">
    <location>
        <begin position="124"/>
        <end position="133"/>
    </location>
</feature>
<dbReference type="GO" id="GO:0051015">
    <property type="term" value="F:actin filament binding"/>
    <property type="evidence" value="ECO:0007669"/>
    <property type="project" value="InterPro"/>
</dbReference>
<protein>
    <recommendedName>
        <fullName evidence="3">Ermin</fullName>
    </recommendedName>
</protein>
<accession>A0A1A8MGT9</accession>
<dbReference type="EMBL" id="HAEF01014617">
    <property type="protein sequence ID" value="SBR55776.1"/>
    <property type="molecule type" value="Transcribed_RNA"/>
</dbReference>
<gene>
    <name evidence="2" type="primary">Nfu_g_1_017668</name>
</gene>
<dbReference type="InterPro" id="IPR045346">
    <property type="entry name" value="Ermin"/>
</dbReference>
<organism evidence="2">
    <name type="scientific">Nothobranchius pienaari</name>
    <dbReference type="NCBI Taxonomy" id="704102"/>
    <lineage>
        <taxon>Eukaryota</taxon>
        <taxon>Metazoa</taxon>
        <taxon>Chordata</taxon>
        <taxon>Craniata</taxon>
        <taxon>Vertebrata</taxon>
        <taxon>Euteleostomi</taxon>
        <taxon>Actinopterygii</taxon>
        <taxon>Neopterygii</taxon>
        <taxon>Teleostei</taxon>
        <taxon>Neoteleostei</taxon>
        <taxon>Acanthomorphata</taxon>
        <taxon>Ovalentaria</taxon>
        <taxon>Atherinomorphae</taxon>
        <taxon>Cyprinodontiformes</taxon>
        <taxon>Nothobranchiidae</taxon>
        <taxon>Nothobranchius</taxon>
    </lineage>
</organism>
<sequence>MEDNSDCQKISAEGEDAQASHLLEIINRKALETLKRTEEARDSWSVEMGDDSVFYSDEEQARQSGEAAVLFSFSGNKCRNLVNSVAGDEADKQNNASGDEAMAHQENSERRWDVEWTEEENRHFQKGSTKKMHKSETEKFMKTREFLPSSLMDLDESINESAAKVSYRKEETMEEARSHLDPGVWGKEHLRDAKPQKSDTCSEEDLEILKAPQNPNQDHSTSSQPKESDIISFNHLDSSKYSTVSYRKIQRGNTRQRIEEFEFILKNQ</sequence>
<proteinExistence type="predicted"/>
<evidence type="ECO:0000313" key="2">
    <source>
        <dbReference type="EMBL" id="SBR55776.1"/>
    </source>
</evidence>
<dbReference type="Pfam" id="PF20491">
    <property type="entry name" value="Ermin"/>
    <property type="match status" value="1"/>
</dbReference>
<feature type="compositionally biased region" description="Polar residues" evidence="1">
    <location>
        <begin position="213"/>
        <end position="225"/>
    </location>
</feature>
<feature type="compositionally biased region" description="Basic and acidic residues" evidence="1">
    <location>
        <begin position="167"/>
        <end position="197"/>
    </location>
</feature>
<feature type="compositionally biased region" description="Basic and acidic residues" evidence="1">
    <location>
        <begin position="101"/>
        <end position="123"/>
    </location>
</feature>
<dbReference type="EMBL" id="HAEG01008842">
    <property type="protein sequence ID" value="SBR82928.1"/>
    <property type="molecule type" value="Transcribed_RNA"/>
</dbReference>
<dbReference type="Gene3D" id="6.10.360.10">
    <property type="match status" value="1"/>
</dbReference>
<reference evidence="2" key="2">
    <citation type="submission" date="2016-06" db="EMBL/GenBank/DDBJ databases">
        <title>The genome of a short-lived fish provides insights into sex chromosome evolution and the genetic control of aging.</title>
        <authorList>
            <person name="Reichwald K."/>
            <person name="Felder M."/>
            <person name="Petzold A."/>
            <person name="Koch P."/>
            <person name="Groth M."/>
            <person name="Platzer M."/>
        </authorList>
    </citation>
    <scope>NUCLEOTIDE SEQUENCE</scope>
    <source>
        <tissue evidence="2">Brain</tissue>
    </source>
</reference>